<dbReference type="KEGG" id="blen:NCTC4824_03767"/>
<reference evidence="1 2" key="1">
    <citation type="submission" date="2018-06" db="EMBL/GenBank/DDBJ databases">
        <authorList>
            <consortium name="Pathogen Informatics"/>
            <person name="Doyle S."/>
        </authorList>
    </citation>
    <scope>NUCLEOTIDE SEQUENCE [LARGE SCALE GENOMIC DNA]</scope>
    <source>
        <strain evidence="1 2">NCTC4824</strain>
    </source>
</reference>
<dbReference type="AlphaFoldDB" id="A0A2X4WI90"/>
<evidence type="ECO:0000313" key="2">
    <source>
        <dbReference type="Proteomes" id="UP000249134"/>
    </source>
</evidence>
<keyword evidence="2" id="KW-1185">Reference proteome</keyword>
<proteinExistence type="predicted"/>
<dbReference type="Proteomes" id="UP000249134">
    <property type="component" value="Chromosome 1"/>
</dbReference>
<sequence>MNLPSIQEMTNKEKELFNQIIDEQVQLMGLESERDEVTIENLLIDFFDEESETYDNFEKLLVETEIAEELLDTTYMQEDT</sequence>
<gene>
    <name evidence="1" type="ORF">NCTC4824_03767</name>
</gene>
<dbReference type="RefSeq" id="WP_066144364.1">
    <property type="nucleotide sequence ID" value="NZ_CBCSGM010000004.1"/>
</dbReference>
<dbReference type="EMBL" id="LS483476">
    <property type="protein sequence ID" value="SQI62763.1"/>
    <property type="molecule type" value="Genomic_DNA"/>
</dbReference>
<evidence type="ECO:0000313" key="1">
    <source>
        <dbReference type="EMBL" id="SQI62763.1"/>
    </source>
</evidence>
<organism evidence="1 2">
    <name type="scientific">Lederbergia lenta</name>
    <name type="common">Bacillus lentus</name>
    <dbReference type="NCBI Taxonomy" id="1467"/>
    <lineage>
        <taxon>Bacteria</taxon>
        <taxon>Bacillati</taxon>
        <taxon>Bacillota</taxon>
        <taxon>Bacilli</taxon>
        <taxon>Bacillales</taxon>
        <taxon>Bacillaceae</taxon>
        <taxon>Lederbergia</taxon>
    </lineage>
</organism>
<protein>
    <submittedName>
        <fullName evidence="1">Uncharacterized protein</fullName>
    </submittedName>
</protein>
<accession>A0A2X4WI90</accession>
<name>A0A2X4WI90_LEDLE</name>